<feature type="domain" description="Glycosyltransferase family 28 N-terminal" evidence="11">
    <location>
        <begin position="11"/>
        <end position="150"/>
    </location>
</feature>
<feature type="binding site" evidence="10">
    <location>
        <position position="133"/>
    </location>
    <ligand>
        <name>UDP-N-acetyl-alpha-D-glucosamine</name>
        <dbReference type="ChEBI" id="CHEBI:57705"/>
    </ligand>
</feature>
<dbReference type="InterPro" id="IPR004276">
    <property type="entry name" value="GlycoTrans_28_N"/>
</dbReference>
<dbReference type="UniPathway" id="UPA00219"/>
<keyword evidence="2 10" id="KW-0132">Cell division</keyword>
<evidence type="ECO:0000256" key="2">
    <source>
        <dbReference type="ARBA" id="ARBA00022618"/>
    </source>
</evidence>
<dbReference type="GO" id="GO:0071555">
    <property type="term" value="P:cell wall organization"/>
    <property type="evidence" value="ECO:0007669"/>
    <property type="project" value="UniProtKB-KW"/>
</dbReference>
<sequence length="376" mass="40364">MYRTSQEPFRVVVAAGGTGGHIFPAVAVVEQLQVLTNGRCSALFLGSDDRMETTLIPGLGFPFVPMPIRGYRGILSPSVLTLPFKILRSVRIAREAIKRHRAQAVICTGAYISYPAGLAALRENVPLFVLESNLNPGKTNARLAPRATAVVLAFEESRAFYPEDLQERLHVFGNPVRTQIDPSIDPATARHKLGLNPDRPVVFVFGGSLGARSINMAVDAALPMLATSPYQVLWQTGKVFEPGGTIPPNVVVKPFIDDMGLAYAAADLVVSRSGATTISELGILGKPSILVPLPSASTNEQMHNARVVEQHGGALVIRDADVAPTLVTSIDGVMRDAERRHRMGEAVRQLGRPNAAADTARLVLQLCNALNTGDEQ</sequence>
<dbReference type="Pfam" id="PF04101">
    <property type="entry name" value="Glyco_tran_28_C"/>
    <property type="match status" value="1"/>
</dbReference>
<dbReference type="AlphaFoldDB" id="A0A1M3L403"/>
<dbReference type="GO" id="GO:0009252">
    <property type="term" value="P:peptidoglycan biosynthetic process"/>
    <property type="evidence" value="ECO:0007669"/>
    <property type="project" value="UniProtKB-UniRule"/>
</dbReference>
<dbReference type="HAMAP" id="MF_00033">
    <property type="entry name" value="MurG"/>
    <property type="match status" value="1"/>
</dbReference>
<keyword evidence="4 10" id="KW-0808">Transferase</keyword>
<evidence type="ECO:0000256" key="5">
    <source>
        <dbReference type="ARBA" id="ARBA00022960"/>
    </source>
</evidence>
<organism evidence="13 14">
    <name type="scientific">Candidatus Kapaibacterium thiocyanatum</name>
    <dbReference type="NCBI Taxonomy" id="1895771"/>
    <lineage>
        <taxon>Bacteria</taxon>
        <taxon>Pseudomonadati</taxon>
        <taxon>Candidatus Kapaibacteriota</taxon>
        <taxon>Candidatus Kapaibacteriia</taxon>
        <taxon>Candidatus Kapaibacteriales</taxon>
        <taxon>Candidatus Kapaibacteriaceae</taxon>
        <taxon>Candidatus Kapaibacterium</taxon>
    </lineage>
</organism>
<evidence type="ECO:0000256" key="8">
    <source>
        <dbReference type="ARBA" id="ARBA00023306"/>
    </source>
</evidence>
<dbReference type="GO" id="GO:0005886">
    <property type="term" value="C:plasma membrane"/>
    <property type="evidence" value="ECO:0007669"/>
    <property type="project" value="UniProtKB-SubCell"/>
</dbReference>
<dbReference type="PANTHER" id="PTHR21015">
    <property type="entry name" value="UDP-N-ACETYLGLUCOSAMINE--N-ACETYLMURAMYL-(PENTAPEPTIDE) PYROPHOSPHORYL-UNDECAPRENOL N-ACETYLGLUCOSAMINE TRANSFERASE 1"/>
    <property type="match status" value="1"/>
</dbReference>
<keyword evidence="1 10" id="KW-1003">Cell membrane</keyword>
<comment type="function">
    <text evidence="10">Cell wall formation. Catalyzes the transfer of a GlcNAc subunit on undecaprenyl-pyrophosphoryl-MurNAc-pentapeptide (lipid intermediate I) to form undecaprenyl-pyrophosphoryl-MurNAc-(pentapeptide)GlcNAc (lipid intermediate II).</text>
</comment>
<proteinExistence type="inferred from homology"/>
<evidence type="ECO:0000313" key="14">
    <source>
        <dbReference type="Proteomes" id="UP000184233"/>
    </source>
</evidence>
<reference evidence="13 14" key="1">
    <citation type="submission" date="2016-09" db="EMBL/GenBank/DDBJ databases">
        <title>Genome-resolved meta-omics ties microbial dynamics to process performance in biotechnology for thiocyanate degradation.</title>
        <authorList>
            <person name="Kantor R.S."/>
            <person name="Huddy R.J."/>
            <person name="Iyer R."/>
            <person name="Thomas B.C."/>
            <person name="Brown C.T."/>
            <person name="Anantharaman K."/>
            <person name="Tringe S."/>
            <person name="Hettich R.L."/>
            <person name="Harrison S.T."/>
            <person name="Banfield J.F."/>
        </authorList>
    </citation>
    <scope>NUCLEOTIDE SEQUENCE [LARGE SCALE GENOMIC DNA]</scope>
    <source>
        <strain evidence="13">59-99</strain>
    </source>
</reference>
<evidence type="ECO:0000256" key="4">
    <source>
        <dbReference type="ARBA" id="ARBA00022679"/>
    </source>
</evidence>
<gene>
    <name evidence="10" type="primary">murG</name>
    <name evidence="13" type="ORF">BGO89_08400</name>
</gene>
<comment type="caution">
    <text evidence="10">Lacks conserved residue(s) required for the propagation of feature annotation.</text>
</comment>
<dbReference type="STRING" id="1895771.BGO89_08400"/>
<dbReference type="GO" id="GO:0050511">
    <property type="term" value="F:undecaprenyldiphospho-muramoylpentapeptide beta-N-acetylglucosaminyltransferase activity"/>
    <property type="evidence" value="ECO:0007669"/>
    <property type="project" value="UniProtKB-UniRule"/>
</dbReference>
<accession>A0A1M3L403</accession>
<dbReference type="NCBIfam" id="TIGR01133">
    <property type="entry name" value="murG"/>
    <property type="match status" value="1"/>
</dbReference>
<dbReference type="GO" id="GO:0051991">
    <property type="term" value="F:UDP-N-acetyl-D-glucosamine:N-acetylmuramoyl-L-alanyl-D-glutamyl-meso-2,6-diaminopimelyl-D-alanyl-D-alanine-diphosphoundecaprenol 4-beta-N-acetylglucosaminlytransferase activity"/>
    <property type="evidence" value="ECO:0007669"/>
    <property type="project" value="RHEA"/>
</dbReference>
<evidence type="ECO:0000259" key="11">
    <source>
        <dbReference type="Pfam" id="PF03033"/>
    </source>
</evidence>
<keyword evidence="9 10" id="KW-0961">Cell wall biogenesis/degradation</keyword>
<dbReference type="InterPro" id="IPR006009">
    <property type="entry name" value="GlcNAc_MurG"/>
</dbReference>
<keyword evidence="3 10" id="KW-0328">Glycosyltransferase</keyword>
<dbReference type="Pfam" id="PF03033">
    <property type="entry name" value="Glyco_transf_28"/>
    <property type="match status" value="1"/>
</dbReference>
<comment type="catalytic activity">
    <reaction evidence="10">
        <text>di-trans,octa-cis-undecaprenyl diphospho-N-acetyl-alpha-D-muramoyl-L-alanyl-D-glutamyl-meso-2,6-diaminopimeloyl-D-alanyl-D-alanine + UDP-N-acetyl-alpha-D-glucosamine = di-trans,octa-cis-undecaprenyl diphospho-[N-acetyl-alpha-D-glucosaminyl-(1-&gt;4)]-N-acetyl-alpha-D-muramoyl-L-alanyl-D-glutamyl-meso-2,6-diaminopimeloyl-D-alanyl-D-alanine + UDP + H(+)</text>
        <dbReference type="Rhea" id="RHEA:31227"/>
        <dbReference type="ChEBI" id="CHEBI:15378"/>
        <dbReference type="ChEBI" id="CHEBI:57705"/>
        <dbReference type="ChEBI" id="CHEBI:58223"/>
        <dbReference type="ChEBI" id="CHEBI:61387"/>
        <dbReference type="ChEBI" id="CHEBI:61388"/>
        <dbReference type="EC" id="2.4.1.227"/>
    </reaction>
</comment>
<dbReference type="SUPFAM" id="SSF53756">
    <property type="entry name" value="UDP-Glycosyltransferase/glycogen phosphorylase"/>
    <property type="match status" value="1"/>
</dbReference>
<comment type="similarity">
    <text evidence="10">Belongs to the glycosyltransferase 28 family. MurG subfamily.</text>
</comment>
<keyword evidence="6 10" id="KW-0573">Peptidoglycan synthesis</keyword>
<dbReference type="GO" id="GO:0051301">
    <property type="term" value="P:cell division"/>
    <property type="evidence" value="ECO:0007669"/>
    <property type="project" value="UniProtKB-KW"/>
</dbReference>
<feature type="binding site" evidence="10">
    <location>
        <position position="208"/>
    </location>
    <ligand>
        <name>UDP-N-acetyl-alpha-D-glucosamine</name>
        <dbReference type="ChEBI" id="CHEBI:57705"/>
    </ligand>
</feature>
<comment type="caution">
    <text evidence="13">The sequence shown here is derived from an EMBL/GenBank/DDBJ whole genome shotgun (WGS) entry which is preliminary data.</text>
</comment>
<feature type="domain" description="Glycosyl transferase family 28 C-terminal" evidence="12">
    <location>
        <begin position="201"/>
        <end position="355"/>
    </location>
</feature>
<keyword evidence="8 10" id="KW-0131">Cell cycle</keyword>
<feature type="binding site" evidence="10">
    <location>
        <position position="301"/>
    </location>
    <ligand>
        <name>UDP-N-acetyl-alpha-D-glucosamine</name>
        <dbReference type="ChEBI" id="CHEBI:57705"/>
    </ligand>
</feature>
<dbReference type="Proteomes" id="UP000184233">
    <property type="component" value="Unassembled WGS sequence"/>
</dbReference>
<comment type="subcellular location">
    <subcellularLocation>
        <location evidence="10">Cell membrane</location>
        <topology evidence="10">Peripheral membrane protein</topology>
        <orientation evidence="10">Cytoplasmic side</orientation>
    </subcellularLocation>
</comment>
<evidence type="ECO:0000256" key="7">
    <source>
        <dbReference type="ARBA" id="ARBA00023136"/>
    </source>
</evidence>
<comment type="pathway">
    <text evidence="10">Cell wall biogenesis; peptidoglycan biosynthesis.</text>
</comment>
<dbReference type="Gene3D" id="3.40.50.2000">
    <property type="entry name" value="Glycogen Phosphorylase B"/>
    <property type="match status" value="2"/>
</dbReference>
<protein>
    <recommendedName>
        <fullName evidence="10">UDP-N-acetylglucosamine--N-acetylmuramyl-(pentapeptide) pyrophosphoryl-undecaprenol N-acetylglucosamine transferase</fullName>
        <ecNumber evidence="10">2.4.1.227</ecNumber>
    </recommendedName>
    <alternativeName>
        <fullName evidence="10">Undecaprenyl-PP-MurNAc-pentapeptide-UDPGlcNAc GlcNAc transferase</fullName>
    </alternativeName>
</protein>
<dbReference type="PANTHER" id="PTHR21015:SF22">
    <property type="entry name" value="GLYCOSYLTRANSFERASE"/>
    <property type="match status" value="1"/>
</dbReference>
<dbReference type="EMBL" id="MKVH01000008">
    <property type="protein sequence ID" value="OJX60000.1"/>
    <property type="molecule type" value="Genomic_DNA"/>
</dbReference>
<dbReference type="InterPro" id="IPR007235">
    <property type="entry name" value="Glyco_trans_28_C"/>
</dbReference>
<evidence type="ECO:0000256" key="1">
    <source>
        <dbReference type="ARBA" id="ARBA00022475"/>
    </source>
</evidence>
<evidence type="ECO:0000256" key="10">
    <source>
        <dbReference type="HAMAP-Rule" id="MF_00033"/>
    </source>
</evidence>
<dbReference type="GO" id="GO:0008360">
    <property type="term" value="P:regulation of cell shape"/>
    <property type="evidence" value="ECO:0007669"/>
    <property type="project" value="UniProtKB-KW"/>
</dbReference>
<evidence type="ECO:0000256" key="6">
    <source>
        <dbReference type="ARBA" id="ARBA00022984"/>
    </source>
</evidence>
<feature type="binding site" evidence="10">
    <location>
        <position position="177"/>
    </location>
    <ligand>
        <name>UDP-N-acetyl-alpha-D-glucosamine</name>
        <dbReference type="ChEBI" id="CHEBI:57705"/>
    </ligand>
</feature>
<evidence type="ECO:0000313" key="13">
    <source>
        <dbReference type="EMBL" id="OJX60000.1"/>
    </source>
</evidence>
<evidence type="ECO:0000256" key="9">
    <source>
        <dbReference type="ARBA" id="ARBA00023316"/>
    </source>
</evidence>
<dbReference type="GO" id="GO:0005975">
    <property type="term" value="P:carbohydrate metabolic process"/>
    <property type="evidence" value="ECO:0007669"/>
    <property type="project" value="InterPro"/>
</dbReference>
<keyword evidence="5 10" id="KW-0133">Cell shape</keyword>
<name>A0A1M3L403_9BACT</name>
<dbReference type="CDD" id="cd03785">
    <property type="entry name" value="GT28_MurG"/>
    <property type="match status" value="1"/>
</dbReference>
<keyword evidence="7 10" id="KW-0472">Membrane</keyword>
<feature type="binding site" evidence="10">
    <location>
        <begin position="18"/>
        <end position="20"/>
    </location>
    <ligand>
        <name>UDP-N-acetyl-alpha-D-glucosamine</name>
        <dbReference type="ChEBI" id="CHEBI:57705"/>
    </ligand>
</feature>
<dbReference type="EC" id="2.4.1.227" evidence="10"/>
<evidence type="ECO:0000256" key="3">
    <source>
        <dbReference type="ARBA" id="ARBA00022676"/>
    </source>
</evidence>
<evidence type="ECO:0000259" key="12">
    <source>
        <dbReference type="Pfam" id="PF04101"/>
    </source>
</evidence>
<feature type="binding site" evidence="10">
    <location>
        <position position="256"/>
    </location>
    <ligand>
        <name>UDP-N-acetyl-alpha-D-glucosamine</name>
        <dbReference type="ChEBI" id="CHEBI:57705"/>
    </ligand>
</feature>